<feature type="region of interest" description="Disordered" evidence="1">
    <location>
        <begin position="150"/>
        <end position="183"/>
    </location>
</feature>
<accession>A0A1Y2DDE4</accession>
<dbReference type="EMBL" id="MCGR01000083">
    <property type="protein sequence ID" value="ORY57124.1"/>
    <property type="molecule type" value="Genomic_DNA"/>
</dbReference>
<comment type="caution">
    <text evidence="2">The sequence shown here is derived from an EMBL/GenBank/DDBJ whole genome shotgun (WGS) entry which is preliminary data.</text>
</comment>
<keyword evidence="3" id="KW-1185">Reference proteome</keyword>
<protein>
    <submittedName>
        <fullName evidence="2">Uncharacterized protein</fullName>
    </submittedName>
</protein>
<dbReference type="AlphaFoldDB" id="A0A1Y2DDE4"/>
<organism evidence="2 3">
    <name type="scientific">Leucosporidium creatinivorum</name>
    <dbReference type="NCBI Taxonomy" id="106004"/>
    <lineage>
        <taxon>Eukaryota</taxon>
        <taxon>Fungi</taxon>
        <taxon>Dikarya</taxon>
        <taxon>Basidiomycota</taxon>
        <taxon>Pucciniomycotina</taxon>
        <taxon>Microbotryomycetes</taxon>
        <taxon>Leucosporidiales</taxon>
        <taxon>Leucosporidium</taxon>
    </lineage>
</organism>
<sequence length="183" mass="20377">MASAVAVGRAATRAVRPNKRTVQSSLHNTLSSLISTYHLTPTFAPLQPSQLESYILPILAPSPTIAYSARPRPSTIQDLTTCHSVLDSERIKFNSNHVAIQDLQLDLQGNRKRVRSVLDKLHGTSNGGLAGLHTIVQNRGKAVEWAQGLEQAKRSKESREREEEDELKGFNEAWEEDTRDNRL</sequence>
<feature type="compositionally biased region" description="Basic and acidic residues" evidence="1">
    <location>
        <begin position="151"/>
        <end position="161"/>
    </location>
</feature>
<gene>
    <name evidence="2" type="ORF">BCR35DRAFT_309711</name>
</gene>
<dbReference type="InParanoid" id="A0A1Y2DDE4"/>
<dbReference type="OrthoDB" id="2533069at2759"/>
<dbReference type="Proteomes" id="UP000193467">
    <property type="component" value="Unassembled WGS sequence"/>
</dbReference>
<proteinExistence type="predicted"/>
<feature type="compositionally biased region" description="Acidic residues" evidence="1">
    <location>
        <begin position="173"/>
        <end position="183"/>
    </location>
</feature>
<evidence type="ECO:0000313" key="3">
    <source>
        <dbReference type="Proteomes" id="UP000193467"/>
    </source>
</evidence>
<evidence type="ECO:0000256" key="1">
    <source>
        <dbReference type="SAM" id="MobiDB-lite"/>
    </source>
</evidence>
<reference evidence="2 3" key="1">
    <citation type="submission" date="2016-07" db="EMBL/GenBank/DDBJ databases">
        <title>Pervasive Adenine N6-methylation of Active Genes in Fungi.</title>
        <authorList>
            <consortium name="DOE Joint Genome Institute"/>
            <person name="Mondo S.J."/>
            <person name="Dannebaum R.O."/>
            <person name="Kuo R.C."/>
            <person name="Labutti K."/>
            <person name="Haridas S."/>
            <person name="Kuo A."/>
            <person name="Salamov A."/>
            <person name="Ahrendt S.R."/>
            <person name="Lipzen A."/>
            <person name="Sullivan W."/>
            <person name="Andreopoulos W.B."/>
            <person name="Clum A."/>
            <person name="Lindquist E."/>
            <person name="Daum C."/>
            <person name="Ramamoorthy G.K."/>
            <person name="Gryganskyi A."/>
            <person name="Culley D."/>
            <person name="Magnuson J.K."/>
            <person name="James T.Y."/>
            <person name="O'Malley M.A."/>
            <person name="Stajich J.E."/>
            <person name="Spatafora J.W."/>
            <person name="Visel A."/>
            <person name="Grigoriev I.V."/>
        </authorList>
    </citation>
    <scope>NUCLEOTIDE SEQUENCE [LARGE SCALE GENOMIC DNA]</scope>
    <source>
        <strain evidence="2 3">62-1032</strain>
    </source>
</reference>
<evidence type="ECO:0000313" key="2">
    <source>
        <dbReference type="EMBL" id="ORY57124.1"/>
    </source>
</evidence>
<name>A0A1Y2DDE4_9BASI</name>